<evidence type="ECO:0000313" key="4">
    <source>
        <dbReference type="EMBL" id="MEL0658230.1"/>
    </source>
</evidence>
<evidence type="ECO:0000256" key="1">
    <source>
        <dbReference type="ARBA" id="ARBA00022729"/>
    </source>
</evidence>
<dbReference type="PANTHER" id="PTHR34606:SF4">
    <property type="entry name" value="OUTER MEMBRANE LIPOPROTEIN DOLP"/>
    <property type="match status" value="1"/>
</dbReference>
<dbReference type="InterPro" id="IPR007055">
    <property type="entry name" value="BON_dom"/>
</dbReference>
<dbReference type="SMART" id="SM00749">
    <property type="entry name" value="BON"/>
    <property type="match status" value="2"/>
</dbReference>
<evidence type="ECO:0000313" key="5">
    <source>
        <dbReference type="Proteomes" id="UP001366060"/>
    </source>
</evidence>
<proteinExistence type="predicted"/>
<feature type="domain" description="BON" evidence="3">
    <location>
        <begin position="47"/>
        <end position="115"/>
    </location>
</feature>
<protein>
    <submittedName>
        <fullName evidence="4">BON domain-containing protein</fullName>
    </submittedName>
</protein>
<comment type="caution">
    <text evidence="4">The sequence shown here is derived from an EMBL/GenBank/DDBJ whole genome shotgun (WGS) entry which is preliminary data.</text>
</comment>
<dbReference type="Pfam" id="PF04972">
    <property type="entry name" value="BON"/>
    <property type="match status" value="2"/>
</dbReference>
<dbReference type="Gene3D" id="3.30.1340.30">
    <property type="match status" value="1"/>
</dbReference>
<dbReference type="InterPro" id="IPR051686">
    <property type="entry name" value="Lipoprotein_DolP"/>
</dbReference>
<keyword evidence="1 2" id="KW-0732">Signal</keyword>
<keyword evidence="5" id="KW-1185">Reference proteome</keyword>
<reference evidence="4 5" key="1">
    <citation type="submission" date="2024-02" db="EMBL/GenBank/DDBJ databases">
        <title>Bacteria isolated from the canopy kelp, Nereocystis luetkeana.</title>
        <authorList>
            <person name="Pfister C.A."/>
            <person name="Younker I.T."/>
            <person name="Light S.H."/>
        </authorList>
    </citation>
    <scope>NUCLEOTIDE SEQUENCE [LARGE SCALE GENOMIC DNA]</scope>
    <source>
        <strain evidence="4 5">TI.2.07</strain>
    </source>
</reference>
<feature type="signal peptide" evidence="2">
    <location>
        <begin position="1"/>
        <end position="21"/>
    </location>
</feature>
<evidence type="ECO:0000256" key="2">
    <source>
        <dbReference type="SAM" id="SignalP"/>
    </source>
</evidence>
<dbReference type="RefSeq" id="WP_341626923.1">
    <property type="nucleotide sequence ID" value="NZ_JBAKBA010000005.1"/>
</dbReference>
<name>A0ABU9H8M1_9GAMM</name>
<dbReference type="PROSITE" id="PS50914">
    <property type="entry name" value="BON"/>
    <property type="match status" value="2"/>
</dbReference>
<dbReference type="PROSITE" id="PS51257">
    <property type="entry name" value="PROKAR_LIPOPROTEIN"/>
    <property type="match status" value="1"/>
</dbReference>
<gene>
    <name evidence="4" type="ORF">V6255_03665</name>
</gene>
<feature type="chain" id="PRO_5045452781" evidence="2">
    <location>
        <begin position="22"/>
        <end position="197"/>
    </location>
</feature>
<dbReference type="InterPro" id="IPR014004">
    <property type="entry name" value="Transpt-assoc_nodulatn_dom_bac"/>
</dbReference>
<evidence type="ECO:0000259" key="3">
    <source>
        <dbReference type="PROSITE" id="PS50914"/>
    </source>
</evidence>
<dbReference type="PANTHER" id="PTHR34606">
    <property type="entry name" value="BON DOMAIN-CONTAINING PROTEIN"/>
    <property type="match status" value="1"/>
</dbReference>
<organism evidence="4 5">
    <name type="scientific">Psychromonas arctica</name>
    <dbReference type="NCBI Taxonomy" id="168275"/>
    <lineage>
        <taxon>Bacteria</taxon>
        <taxon>Pseudomonadati</taxon>
        <taxon>Pseudomonadota</taxon>
        <taxon>Gammaproteobacteria</taxon>
        <taxon>Alteromonadales</taxon>
        <taxon>Psychromonadaceae</taxon>
        <taxon>Psychromonas</taxon>
    </lineage>
</organism>
<sequence>MTFKPYLFSILLAAFMLQGCAGGLIVAAGTAVAVSSDERSISQLVKDDDLSEKAIDAVIASKAYNDNIRINIIANNSYLLLVGQVDTQANSNEIENELNNVPGVVGVYNQLRINQPIGLIQKTKDSWLTAKVKSKLTSHDKINPLKIKVVTENGEVFLIGQVTQEMSDFATEVTSNVEGVQQVIRVFEIIPAKSTAS</sequence>
<accession>A0ABU9H8M1</accession>
<feature type="domain" description="BON" evidence="3">
    <location>
        <begin position="124"/>
        <end position="191"/>
    </location>
</feature>
<dbReference type="Proteomes" id="UP001366060">
    <property type="component" value="Unassembled WGS sequence"/>
</dbReference>
<dbReference type="EMBL" id="JBAKBA010000005">
    <property type="protein sequence ID" value="MEL0658230.1"/>
    <property type="molecule type" value="Genomic_DNA"/>
</dbReference>